<feature type="compositionally biased region" description="Gly residues" evidence="3">
    <location>
        <begin position="167"/>
        <end position="178"/>
    </location>
</feature>
<name>A0AAV8WE80_9CUCU</name>
<feature type="region of interest" description="Disordered" evidence="3">
    <location>
        <begin position="153"/>
        <end position="178"/>
    </location>
</feature>
<dbReference type="Pfam" id="PF00379">
    <property type="entry name" value="Chitin_bind_4"/>
    <property type="match status" value="1"/>
</dbReference>
<dbReference type="EMBL" id="JANEYG010000002">
    <property type="protein sequence ID" value="KAJ8924939.1"/>
    <property type="molecule type" value="Genomic_DNA"/>
</dbReference>
<proteinExistence type="predicted"/>
<dbReference type="InterPro" id="IPR031311">
    <property type="entry name" value="CHIT_BIND_RR_consensus"/>
</dbReference>
<keyword evidence="5" id="KW-1185">Reference proteome</keyword>
<organism evidence="4 5">
    <name type="scientific">Exocentrus adspersus</name>
    <dbReference type="NCBI Taxonomy" id="1586481"/>
    <lineage>
        <taxon>Eukaryota</taxon>
        <taxon>Metazoa</taxon>
        <taxon>Ecdysozoa</taxon>
        <taxon>Arthropoda</taxon>
        <taxon>Hexapoda</taxon>
        <taxon>Insecta</taxon>
        <taxon>Pterygota</taxon>
        <taxon>Neoptera</taxon>
        <taxon>Endopterygota</taxon>
        <taxon>Coleoptera</taxon>
        <taxon>Polyphaga</taxon>
        <taxon>Cucujiformia</taxon>
        <taxon>Chrysomeloidea</taxon>
        <taxon>Cerambycidae</taxon>
        <taxon>Lamiinae</taxon>
        <taxon>Acanthocinini</taxon>
        <taxon>Exocentrus</taxon>
    </lineage>
</organism>
<gene>
    <name evidence="4" type="ORF">NQ315_001102</name>
</gene>
<evidence type="ECO:0000256" key="3">
    <source>
        <dbReference type="SAM" id="MobiDB-lite"/>
    </source>
</evidence>
<dbReference type="Proteomes" id="UP001159042">
    <property type="component" value="Unassembled WGS sequence"/>
</dbReference>
<accession>A0AAV8WE80</accession>
<sequence length="178" mass="18231">MILIALIGAALSARLDTTYLPPRGGGGAFGSGFGGGAAPFGGGAGGGFGYRGGPQIPILRYDNNPNQGDGSYNYAYETGNGISAAERGFQKVGGGPEGSQQADGSFSYTAPDGQRISLQYVADENGFRPVGAHLPTPPPIPDAILRSLEQNRLDGSYTGDGDDGQYRPGGGQFGGYRY</sequence>
<comment type="caution">
    <text evidence="4">The sequence shown here is derived from an EMBL/GenBank/DDBJ whole genome shotgun (WGS) entry which is preliminary data.</text>
</comment>
<dbReference type="PRINTS" id="PR00947">
    <property type="entry name" value="CUTICLE"/>
</dbReference>
<reference evidence="4 5" key="1">
    <citation type="journal article" date="2023" name="Insect Mol. Biol.">
        <title>Genome sequencing provides insights into the evolution of gene families encoding plant cell wall-degrading enzymes in longhorned beetles.</title>
        <authorList>
            <person name="Shin N.R."/>
            <person name="Okamura Y."/>
            <person name="Kirsch R."/>
            <person name="Pauchet Y."/>
        </authorList>
    </citation>
    <scope>NUCLEOTIDE SEQUENCE [LARGE SCALE GENOMIC DNA]</scope>
    <source>
        <strain evidence="4">EAD_L_NR</strain>
    </source>
</reference>
<evidence type="ECO:0000256" key="1">
    <source>
        <dbReference type="ARBA" id="ARBA00022460"/>
    </source>
</evidence>
<dbReference type="AlphaFoldDB" id="A0AAV8WE80"/>
<evidence type="ECO:0000313" key="4">
    <source>
        <dbReference type="EMBL" id="KAJ8924939.1"/>
    </source>
</evidence>
<dbReference type="GO" id="GO:0008010">
    <property type="term" value="F:structural constituent of chitin-based larval cuticle"/>
    <property type="evidence" value="ECO:0007669"/>
    <property type="project" value="TreeGrafter"/>
</dbReference>
<dbReference type="PROSITE" id="PS51155">
    <property type="entry name" value="CHIT_BIND_RR_2"/>
    <property type="match status" value="1"/>
</dbReference>
<dbReference type="InterPro" id="IPR050468">
    <property type="entry name" value="Cuticle_Struct_Prot"/>
</dbReference>
<keyword evidence="1 2" id="KW-0193">Cuticle</keyword>
<dbReference type="InterPro" id="IPR000618">
    <property type="entry name" value="Insect_cuticle"/>
</dbReference>
<dbReference type="PROSITE" id="PS00233">
    <property type="entry name" value="CHIT_BIND_RR_1"/>
    <property type="match status" value="1"/>
</dbReference>
<evidence type="ECO:0000313" key="5">
    <source>
        <dbReference type="Proteomes" id="UP001159042"/>
    </source>
</evidence>
<dbReference type="GO" id="GO:0062129">
    <property type="term" value="C:chitin-based extracellular matrix"/>
    <property type="evidence" value="ECO:0007669"/>
    <property type="project" value="TreeGrafter"/>
</dbReference>
<evidence type="ECO:0000256" key="2">
    <source>
        <dbReference type="PROSITE-ProRule" id="PRU00497"/>
    </source>
</evidence>
<dbReference type="PANTHER" id="PTHR10380">
    <property type="entry name" value="CUTICLE PROTEIN"/>
    <property type="match status" value="1"/>
</dbReference>
<protein>
    <submittedName>
        <fullName evidence="4">Uncharacterized protein</fullName>
    </submittedName>
</protein>
<dbReference type="PANTHER" id="PTHR10380:SF173">
    <property type="entry name" value="CUTICULAR PROTEIN 47EF, ISOFORM C-RELATED"/>
    <property type="match status" value="1"/>
</dbReference>